<keyword evidence="9" id="KW-0560">Oxidoreductase</keyword>
<keyword evidence="16" id="KW-1185">Reference proteome</keyword>
<feature type="transmembrane region" description="Helical" evidence="13">
    <location>
        <begin position="106"/>
        <end position="126"/>
    </location>
</feature>
<evidence type="ECO:0000256" key="5">
    <source>
        <dbReference type="ARBA" id="ARBA00022714"/>
    </source>
</evidence>
<dbReference type="PANTHER" id="PTHR47354">
    <property type="entry name" value="NADH OXIDOREDUCTASE HCR"/>
    <property type="match status" value="1"/>
</dbReference>
<dbReference type="EMBL" id="RJSG01000002">
    <property type="protein sequence ID" value="RNL80210.1"/>
    <property type="molecule type" value="Genomic_DNA"/>
</dbReference>
<evidence type="ECO:0000256" key="11">
    <source>
        <dbReference type="ARBA" id="ARBA00023014"/>
    </source>
</evidence>
<evidence type="ECO:0000256" key="10">
    <source>
        <dbReference type="ARBA" id="ARBA00023004"/>
    </source>
</evidence>
<dbReference type="GO" id="GO:0016020">
    <property type="term" value="C:membrane"/>
    <property type="evidence" value="ECO:0007669"/>
    <property type="project" value="UniProtKB-SubCell"/>
</dbReference>
<evidence type="ECO:0000256" key="2">
    <source>
        <dbReference type="ARBA" id="ARBA00004141"/>
    </source>
</evidence>
<dbReference type="PRINTS" id="PR00410">
    <property type="entry name" value="PHEHYDRXLASE"/>
</dbReference>
<dbReference type="GO" id="GO:0016491">
    <property type="term" value="F:oxidoreductase activity"/>
    <property type="evidence" value="ECO:0007669"/>
    <property type="project" value="UniProtKB-KW"/>
</dbReference>
<dbReference type="Proteomes" id="UP000277094">
    <property type="component" value="Unassembled WGS sequence"/>
</dbReference>
<comment type="subcellular location">
    <subcellularLocation>
        <location evidence="2">Membrane</location>
        <topology evidence="2">Multi-pass membrane protein</topology>
    </subcellularLocation>
</comment>
<keyword evidence="7" id="KW-0274">FAD</keyword>
<dbReference type="InterPro" id="IPR039261">
    <property type="entry name" value="FNR_nucleotide-bd"/>
</dbReference>
<dbReference type="PROSITE" id="PS51384">
    <property type="entry name" value="FAD_FR"/>
    <property type="match status" value="1"/>
</dbReference>
<gene>
    <name evidence="15" type="ORF">EFL95_15035</name>
</gene>
<evidence type="ECO:0000256" key="13">
    <source>
        <dbReference type="SAM" id="Phobius"/>
    </source>
</evidence>
<keyword evidence="5" id="KW-0001">2Fe-2S</keyword>
<dbReference type="OrthoDB" id="9801223at2"/>
<comment type="caution">
    <text evidence="15">The sequence shown here is derived from an EMBL/GenBank/DDBJ whole genome shotgun (WGS) entry which is preliminary data.</text>
</comment>
<dbReference type="InterPro" id="IPR017938">
    <property type="entry name" value="Riboflavin_synthase-like_b-brl"/>
</dbReference>
<reference evidence="15 16" key="1">
    <citation type="submission" date="2018-11" db="EMBL/GenBank/DDBJ databases">
        <authorList>
            <person name="Li F."/>
        </authorList>
    </citation>
    <scope>NUCLEOTIDE SEQUENCE [LARGE SCALE GENOMIC DNA]</scope>
    <source>
        <strain evidence="15 16">KIS18-7</strain>
    </source>
</reference>
<evidence type="ECO:0000256" key="12">
    <source>
        <dbReference type="ARBA" id="ARBA00023136"/>
    </source>
</evidence>
<feature type="domain" description="FAD-binding FR-type" evidence="14">
    <location>
        <begin position="236"/>
        <end position="336"/>
    </location>
</feature>
<evidence type="ECO:0000256" key="7">
    <source>
        <dbReference type="ARBA" id="ARBA00022827"/>
    </source>
</evidence>
<dbReference type="InterPro" id="IPR017927">
    <property type="entry name" value="FAD-bd_FR_type"/>
</dbReference>
<keyword evidence="3" id="KW-0285">Flavoprotein</keyword>
<dbReference type="AlphaFoldDB" id="A0A3N0DX66"/>
<evidence type="ECO:0000313" key="16">
    <source>
        <dbReference type="Proteomes" id="UP000277094"/>
    </source>
</evidence>
<evidence type="ECO:0000256" key="9">
    <source>
        <dbReference type="ARBA" id="ARBA00023002"/>
    </source>
</evidence>
<evidence type="ECO:0000256" key="3">
    <source>
        <dbReference type="ARBA" id="ARBA00022630"/>
    </source>
</evidence>
<dbReference type="PANTHER" id="PTHR47354:SF8">
    <property type="entry name" value="1,2-PHENYLACETYL-COA EPOXIDASE, SUBUNIT E"/>
    <property type="match status" value="1"/>
</dbReference>
<protein>
    <submittedName>
        <fullName evidence="15">Oxidoreductase</fullName>
    </submittedName>
</protein>
<feature type="transmembrane region" description="Helical" evidence="13">
    <location>
        <begin position="138"/>
        <end position="159"/>
    </location>
</feature>
<dbReference type="SUPFAM" id="SSF63380">
    <property type="entry name" value="Riboflavin synthase domain-like"/>
    <property type="match status" value="1"/>
</dbReference>
<feature type="transmembrane region" description="Helical" evidence="13">
    <location>
        <begin position="211"/>
        <end position="231"/>
    </location>
</feature>
<feature type="transmembrane region" description="Helical" evidence="13">
    <location>
        <begin position="68"/>
        <end position="86"/>
    </location>
</feature>
<dbReference type="Gene3D" id="3.40.50.80">
    <property type="entry name" value="Nucleotide-binding domain of ferredoxin-NADP reductase (FNR) module"/>
    <property type="match status" value="1"/>
</dbReference>
<keyword evidence="4 13" id="KW-0812">Transmembrane</keyword>
<dbReference type="Gene3D" id="2.40.30.10">
    <property type="entry name" value="Translation factors"/>
    <property type="match status" value="1"/>
</dbReference>
<proteinExistence type="predicted"/>
<organism evidence="15 16">
    <name type="scientific">Nocardioides marmorisolisilvae</name>
    <dbReference type="NCBI Taxonomy" id="1542737"/>
    <lineage>
        <taxon>Bacteria</taxon>
        <taxon>Bacillati</taxon>
        <taxon>Actinomycetota</taxon>
        <taxon>Actinomycetes</taxon>
        <taxon>Propionibacteriales</taxon>
        <taxon>Nocardioidaceae</taxon>
        <taxon>Nocardioides</taxon>
    </lineage>
</organism>
<dbReference type="InterPro" id="IPR013130">
    <property type="entry name" value="Fe3_Rdtase_TM_dom"/>
</dbReference>
<sequence>MISVGKVPAKPGRSLNRPGQRARYDADVRILSTVILVAALALVTYWWIDGGGLTDLGGWASGLTSVGRITGLVASVLLLAQILLMARLPAIERAFGQDRLVGLHRWIGFTSFNLMVAHIVTITWGYDGGTLPAFPRQFWNLVTTFPGVLLSVLGSAYLVGVTVTSIKAARRKLRYESWHLMHLYAYLGVGLAIPHQLWTGQQFVGSPSKTLFWWTAWGVTMGTVLVWRVGLPVTVNLRHRLKVESVVDEGHDMWSVNVTGRDLGRLKVEAGQFFNWRFMSGPGWSRSNPYSLSAAPDGRTLRITVQGVGDGSNAVSSLRPGTRVFVEGPYGRLSNRPRTQSRLAFIGAGVGITPLRALAEGLDYEPGSAVYLERFTYDPLFPSESTLLAQQRGLQVIRSGGPRRAPDSWIGSASGDGDDLTTLQAWIPDIAERDVYICGPVPWSELVLKTLRDAGVPDAHVHIETFAW</sequence>
<keyword evidence="11" id="KW-0411">Iron-sulfur</keyword>
<evidence type="ECO:0000256" key="4">
    <source>
        <dbReference type="ARBA" id="ARBA00022692"/>
    </source>
</evidence>
<dbReference type="InterPro" id="IPR050415">
    <property type="entry name" value="MRET"/>
</dbReference>
<evidence type="ECO:0000259" key="14">
    <source>
        <dbReference type="PROSITE" id="PS51384"/>
    </source>
</evidence>
<evidence type="ECO:0000256" key="6">
    <source>
        <dbReference type="ARBA" id="ARBA00022723"/>
    </source>
</evidence>
<keyword evidence="12 13" id="KW-0472">Membrane</keyword>
<feature type="transmembrane region" description="Helical" evidence="13">
    <location>
        <begin position="30"/>
        <end position="48"/>
    </location>
</feature>
<dbReference type="GO" id="GO:0046872">
    <property type="term" value="F:metal ion binding"/>
    <property type="evidence" value="ECO:0007669"/>
    <property type="project" value="UniProtKB-KW"/>
</dbReference>
<dbReference type="SUPFAM" id="SSF52343">
    <property type="entry name" value="Ferredoxin reductase-like, C-terminal NADP-linked domain"/>
    <property type="match status" value="1"/>
</dbReference>
<evidence type="ECO:0000256" key="1">
    <source>
        <dbReference type="ARBA" id="ARBA00001974"/>
    </source>
</evidence>
<accession>A0A3N0DX66</accession>
<dbReference type="Pfam" id="PF01794">
    <property type="entry name" value="Ferric_reduct"/>
    <property type="match status" value="1"/>
</dbReference>
<name>A0A3N0DX66_9ACTN</name>
<comment type="cofactor">
    <cofactor evidence="1">
        <name>FAD</name>
        <dbReference type="ChEBI" id="CHEBI:57692"/>
    </cofactor>
</comment>
<keyword evidence="8 13" id="KW-1133">Transmembrane helix</keyword>
<dbReference type="GO" id="GO:0050660">
    <property type="term" value="F:flavin adenine dinucleotide binding"/>
    <property type="evidence" value="ECO:0007669"/>
    <property type="project" value="TreeGrafter"/>
</dbReference>
<keyword evidence="6" id="KW-0479">Metal-binding</keyword>
<dbReference type="GO" id="GO:0051537">
    <property type="term" value="F:2 iron, 2 sulfur cluster binding"/>
    <property type="evidence" value="ECO:0007669"/>
    <property type="project" value="UniProtKB-KW"/>
</dbReference>
<evidence type="ECO:0000256" key="8">
    <source>
        <dbReference type="ARBA" id="ARBA00022989"/>
    </source>
</evidence>
<evidence type="ECO:0000313" key="15">
    <source>
        <dbReference type="EMBL" id="RNL80210.1"/>
    </source>
</evidence>
<keyword evidence="10" id="KW-0408">Iron</keyword>
<feature type="transmembrane region" description="Helical" evidence="13">
    <location>
        <begin position="180"/>
        <end position="199"/>
    </location>
</feature>